<reference evidence="2 3" key="1">
    <citation type="submission" date="2017-06" db="EMBL/GenBank/DDBJ databases">
        <authorList>
            <person name="Kim H.J."/>
            <person name="Triplett B.A."/>
        </authorList>
    </citation>
    <scope>NUCLEOTIDE SEQUENCE [LARGE SCALE GENOMIC DNA]</scope>
    <source>
        <strain evidence="2 3">U15</strain>
    </source>
</reference>
<evidence type="ECO:0000313" key="2">
    <source>
        <dbReference type="EMBL" id="SNS32564.1"/>
    </source>
</evidence>
<sequence>MLMLIGLSLLTPVLAIAVMLSMAEQYVPEPLIALASYRGSHVRTVLTLEKLVPPPPLPPAVFLNTERPNLETADRDWNRLHPDFLQQALRVFARMEARGFPLALLEGYRSPERQDRLADMGAHVTQARAFQSKHQFGQALDAAPLRQGQLVISERDPWAMQAYQALGEEADREGLIWGGRWSMKDYGHIESAQGRR</sequence>
<evidence type="ECO:0000313" key="3">
    <source>
        <dbReference type="Proteomes" id="UP000198284"/>
    </source>
</evidence>
<dbReference type="RefSeq" id="WP_089398093.1">
    <property type="nucleotide sequence ID" value="NZ_FZOT01000002.1"/>
</dbReference>
<proteinExistence type="predicted"/>
<organism evidence="2 3">
    <name type="scientific">Noviherbaspirillum humi</name>
    <dbReference type="NCBI Taxonomy" id="1688639"/>
    <lineage>
        <taxon>Bacteria</taxon>
        <taxon>Pseudomonadati</taxon>
        <taxon>Pseudomonadota</taxon>
        <taxon>Betaproteobacteria</taxon>
        <taxon>Burkholderiales</taxon>
        <taxon>Oxalobacteraceae</taxon>
        <taxon>Noviherbaspirillum</taxon>
    </lineage>
</organism>
<dbReference type="CDD" id="cd14845">
    <property type="entry name" value="L-Ala-D-Glu_peptidase_like"/>
    <property type="match status" value="1"/>
</dbReference>
<dbReference type="Gene3D" id="3.30.1380.10">
    <property type="match status" value="1"/>
</dbReference>
<dbReference type="AlphaFoldDB" id="A0A239DLP5"/>
<dbReference type="Proteomes" id="UP000198284">
    <property type="component" value="Unassembled WGS sequence"/>
</dbReference>
<name>A0A239DLP5_9BURK</name>
<protein>
    <submittedName>
        <fullName evidence="2">Peptidoglycan L-alanyl-D-glutamate endopeptidase CwlK</fullName>
    </submittedName>
</protein>
<feature type="domain" description="Peptidase M15C" evidence="1">
    <location>
        <begin position="126"/>
        <end position="190"/>
    </location>
</feature>
<dbReference type="EMBL" id="FZOT01000002">
    <property type="protein sequence ID" value="SNS32564.1"/>
    <property type="molecule type" value="Genomic_DNA"/>
</dbReference>
<dbReference type="InterPro" id="IPR039561">
    <property type="entry name" value="Peptidase_M15C"/>
</dbReference>
<accession>A0A239DLP5</accession>
<evidence type="ECO:0000259" key="1">
    <source>
        <dbReference type="Pfam" id="PF13539"/>
    </source>
</evidence>
<dbReference type="InterPro" id="IPR009045">
    <property type="entry name" value="Zn_M74/Hedgehog-like"/>
</dbReference>
<dbReference type="OrthoDB" id="8479979at2"/>
<keyword evidence="3" id="KW-1185">Reference proteome</keyword>
<dbReference type="GO" id="GO:0008233">
    <property type="term" value="F:peptidase activity"/>
    <property type="evidence" value="ECO:0007669"/>
    <property type="project" value="InterPro"/>
</dbReference>
<dbReference type="Pfam" id="PF13539">
    <property type="entry name" value="Peptidase_M15_4"/>
    <property type="match status" value="1"/>
</dbReference>
<dbReference type="SUPFAM" id="SSF55166">
    <property type="entry name" value="Hedgehog/DD-peptidase"/>
    <property type="match status" value="1"/>
</dbReference>
<gene>
    <name evidence="2" type="ORF">SAMN06265795_102223</name>
</gene>